<dbReference type="OrthoDB" id="2097874at2759"/>
<accession>A0A168N5A1</accession>
<organism evidence="2">
    <name type="scientific">Absidia glauca</name>
    <name type="common">Pin mould</name>
    <dbReference type="NCBI Taxonomy" id="4829"/>
    <lineage>
        <taxon>Eukaryota</taxon>
        <taxon>Fungi</taxon>
        <taxon>Fungi incertae sedis</taxon>
        <taxon>Mucoromycota</taxon>
        <taxon>Mucoromycotina</taxon>
        <taxon>Mucoromycetes</taxon>
        <taxon>Mucorales</taxon>
        <taxon>Cunninghamellaceae</taxon>
        <taxon>Absidia</taxon>
    </lineage>
</organism>
<name>A0A168N5A1_ABSGL</name>
<dbReference type="InParanoid" id="A0A168N5A1"/>
<dbReference type="OMA" id="WDKADSF"/>
<evidence type="ECO:0000313" key="3">
    <source>
        <dbReference type="Proteomes" id="UP000078561"/>
    </source>
</evidence>
<keyword evidence="3" id="KW-1185">Reference proteome</keyword>
<protein>
    <recommendedName>
        <fullName evidence="1">DUF4460 domain-containing protein</fullName>
    </recommendedName>
</protein>
<dbReference type="Pfam" id="PF14687">
    <property type="entry name" value="DUF4460"/>
    <property type="match status" value="1"/>
</dbReference>
<reference evidence="2" key="1">
    <citation type="submission" date="2016-04" db="EMBL/GenBank/DDBJ databases">
        <authorList>
            <person name="Evans L.H."/>
            <person name="Alamgir A."/>
            <person name="Owens N."/>
            <person name="Weber N.D."/>
            <person name="Virtaneva K."/>
            <person name="Barbian K."/>
            <person name="Babar A."/>
            <person name="Rosenke K."/>
        </authorList>
    </citation>
    <scope>NUCLEOTIDE SEQUENCE [LARGE SCALE GENOMIC DNA]</scope>
    <source>
        <strain evidence="2">CBS 101.48</strain>
    </source>
</reference>
<evidence type="ECO:0000259" key="1">
    <source>
        <dbReference type="Pfam" id="PF14687"/>
    </source>
</evidence>
<proteinExistence type="predicted"/>
<gene>
    <name evidence="2" type="primary">ABSGL_05501.1 scaffold 7169</name>
</gene>
<dbReference type="AlphaFoldDB" id="A0A168N5A1"/>
<dbReference type="InterPro" id="IPR028031">
    <property type="entry name" value="DUF4460"/>
</dbReference>
<feature type="domain" description="DUF4460" evidence="1">
    <location>
        <begin position="10"/>
        <end position="110"/>
    </location>
</feature>
<sequence>MVLQNAKPMTNSLIKPYLKKLTLQVHPDFFHGDAIKKQHNANMLQQLYTVLDPILRPTASTMLTEPTRLTFYNKRSSTQRRRSSPTIIPGVVFATPKQPWPTIQTFFSLCQQLDISILPSDRDAVQAMIRQQTTQTPQRKPPRSLQQEFADALYKDHQQQQQQQQVTGGMILDQPLFMCDPKLNRQHVADRMAQWLPQLHPELWWGRLPTLYLSSSTRLEEDRTKGILILHDDMTLEEMNAYIQQYLPTKLKEHKDQSP</sequence>
<dbReference type="EMBL" id="LT553030">
    <property type="protein sequence ID" value="SAL99847.1"/>
    <property type="molecule type" value="Genomic_DNA"/>
</dbReference>
<evidence type="ECO:0000313" key="2">
    <source>
        <dbReference type="EMBL" id="SAL99847.1"/>
    </source>
</evidence>
<dbReference type="Proteomes" id="UP000078561">
    <property type="component" value="Unassembled WGS sequence"/>
</dbReference>